<evidence type="ECO:0000256" key="1">
    <source>
        <dbReference type="SAM" id="MobiDB-lite"/>
    </source>
</evidence>
<organism evidence="3 4">
    <name type="scientific">Trichinella spiralis</name>
    <name type="common">Trichina worm</name>
    <dbReference type="NCBI Taxonomy" id="6334"/>
    <lineage>
        <taxon>Eukaryota</taxon>
        <taxon>Metazoa</taxon>
        <taxon>Ecdysozoa</taxon>
        <taxon>Nematoda</taxon>
        <taxon>Enoplea</taxon>
        <taxon>Dorylaimia</taxon>
        <taxon>Trichinellida</taxon>
        <taxon>Trichinellidae</taxon>
        <taxon>Trichinella</taxon>
    </lineage>
</organism>
<feature type="compositionally biased region" description="Acidic residues" evidence="1">
    <location>
        <begin position="570"/>
        <end position="579"/>
    </location>
</feature>
<evidence type="ECO:0000256" key="2">
    <source>
        <dbReference type="SAM" id="Phobius"/>
    </source>
</evidence>
<dbReference type="Proteomes" id="UP000054776">
    <property type="component" value="Unassembled WGS sequence"/>
</dbReference>
<feature type="transmembrane region" description="Helical" evidence="2">
    <location>
        <begin position="731"/>
        <end position="751"/>
    </location>
</feature>
<feature type="compositionally biased region" description="Polar residues" evidence="1">
    <location>
        <begin position="349"/>
        <end position="368"/>
    </location>
</feature>
<feature type="compositionally biased region" description="Polar residues" evidence="1">
    <location>
        <begin position="594"/>
        <end position="616"/>
    </location>
</feature>
<gene>
    <name evidence="3" type="ORF">T01_13249</name>
</gene>
<dbReference type="AlphaFoldDB" id="A0A0V1B367"/>
<comment type="caution">
    <text evidence="3">The sequence shown here is derived from an EMBL/GenBank/DDBJ whole genome shotgun (WGS) entry which is preliminary data.</text>
</comment>
<dbReference type="InParanoid" id="A0A0V1B367"/>
<feature type="region of interest" description="Disordered" evidence="1">
    <location>
        <begin position="478"/>
        <end position="516"/>
    </location>
</feature>
<evidence type="ECO:0000313" key="4">
    <source>
        <dbReference type="Proteomes" id="UP000054776"/>
    </source>
</evidence>
<feature type="region of interest" description="Disordered" evidence="1">
    <location>
        <begin position="190"/>
        <end position="219"/>
    </location>
</feature>
<feature type="compositionally biased region" description="Basic and acidic residues" evidence="1">
    <location>
        <begin position="296"/>
        <end position="306"/>
    </location>
</feature>
<feature type="region of interest" description="Disordered" evidence="1">
    <location>
        <begin position="552"/>
        <end position="616"/>
    </location>
</feature>
<sequence length="754" mass="83104">MCCYSPVKLTFSSVINADPFLMKLFCLEDSSNIEAVLLTLSTISFPILLHAECGFRCFIEEMTVLRHFLKCVRRNSDLTWIKIPERERTIGVDEGLNRLKNVKVSFQLPVAAAKRLQRLNAQEPSCLRSIGILAVHVGGEHEEHDVGKDDARLIPSFSGATRRQSCEADSLATSLLRHCYSNSINNETNKRKTAARAGNGLQSRSVSSAKTSDSGISAGSSSPLLVGLLLQSGFSDGTAETSSVNISEDRSWLTGKVESSAAPVSKRRRGGSRMRKEILSPPVLNHPLKQRQQHRQLYDDSSQAREKREAIMDEVIQSVVSDMKAYSNDDNGNNNNGSDSSVKSHGELESNSVALSDEQSGTNSNNITDEYCNAEQQMLSTDANVELPTDAVQLNREDSESLSRTILPADDLSRSDSSCLVDSNCTSSTLSNVDGTTEQVDKGQLSANIVPSEGEVDGQCTMTNGERDSTVVDVRLSNGPAPRELEKKNEDELATGNSQSGDNFEQQQQHAESTSMVTNAASVMVDDCFSDRNSFLLHAVQSDHDYTEPSLLRQQGTTAGRCSNDQQQQQEEEEEEEEEKEKKEEEEQQQQQQLKSRLSTDDNTLLPTMSSLASGSDSCTAKGRVLDTSVELLSDQGQGQCQWPLQAEISSLQQQNVGSSIEILFCALKRKEEESSFFEVCLFQCKLACMQFAVGSRTNFKIDCFLLFFVVLLMWELLSLPFLPAKLLVRLPVLSSAMLHSLCMYVAFAPFSPY</sequence>
<dbReference type="EMBL" id="JYDH01000118">
    <property type="protein sequence ID" value="KRY31454.1"/>
    <property type="molecule type" value="Genomic_DNA"/>
</dbReference>
<feature type="compositionally biased region" description="Low complexity" evidence="1">
    <location>
        <begin position="328"/>
        <end position="341"/>
    </location>
</feature>
<protein>
    <submittedName>
        <fullName evidence="3">Uncharacterized protein</fullName>
    </submittedName>
</protein>
<evidence type="ECO:0000313" key="3">
    <source>
        <dbReference type="EMBL" id="KRY31454.1"/>
    </source>
</evidence>
<feature type="transmembrane region" description="Helical" evidence="2">
    <location>
        <begin position="705"/>
        <end position="724"/>
    </location>
</feature>
<accession>A0A0V1B367</accession>
<proteinExistence type="predicted"/>
<keyword evidence="2" id="KW-0472">Membrane</keyword>
<feature type="compositionally biased region" description="Polar residues" evidence="1">
    <location>
        <begin position="495"/>
        <end position="516"/>
    </location>
</feature>
<keyword evidence="2" id="KW-0812">Transmembrane</keyword>
<keyword evidence="2" id="KW-1133">Transmembrane helix</keyword>
<keyword evidence="4" id="KW-1185">Reference proteome</keyword>
<reference evidence="3 4" key="1">
    <citation type="submission" date="2015-01" db="EMBL/GenBank/DDBJ databases">
        <title>Evolution of Trichinella species and genotypes.</title>
        <authorList>
            <person name="Korhonen P.K."/>
            <person name="Edoardo P."/>
            <person name="Giuseppe L.R."/>
            <person name="Gasser R.B."/>
        </authorList>
    </citation>
    <scope>NUCLEOTIDE SEQUENCE [LARGE SCALE GENOMIC DNA]</scope>
    <source>
        <strain evidence="3">ISS3</strain>
    </source>
</reference>
<feature type="region of interest" description="Disordered" evidence="1">
    <location>
        <begin position="325"/>
        <end position="368"/>
    </location>
</feature>
<name>A0A0V1B367_TRISP</name>
<feature type="compositionally biased region" description="Polar residues" evidence="1">
    <location>
        <begin position="552"/>
        <end position="565"/>
    </location>
</feature>
<dbReference type="OrthoDB" id="5917971at2759"/>
<feature type="region of interest" description="Disordered" evidence="1">
    <location>
        <begin position="257"/>
        <end position="306"/>
    </location>
</feature>
<feature type="compositionally biased region" description="Polar residues" evidence="1">
    <location>
        <begin position="200"/>
        <end position="211"/>
    </location>
</feature>